<evidence type="ECO:0000256" key="7">
    <source>
        <dbReference type="ARBA" id="ARBA00023146"/>
    </source>
</evidence>
<dbReference type="AlphaFoldDB" id="A0A8C9H111"/>
<dbReference type="Pfam" id="PF00133">
    <property type="entry name" value="tRNA-synt_1"/>
    <property type="match status" value="1"/>
</dbReference>
<dbReference type="PANTHER" id="PTHR42780">
    <property type="entry name" value="SOLEUCYL-TRNA SYNTHETASE"/>
    <property type="match status" value="1"/>
</dbReference>
<evidence type="ECO:0000313" key="13">
    <source>
        <dbReference type="Proteomes" id="UP000694416"/>
    </source>
</evidence>
<dbReference type="PRINTS" id="PR00984">
    <property type="entry name" value="TRNASYNTHILE"/>
</dbReference>
<organism evidence="12 13">
    <name type="scientific">Piliocolobus tephrosceles</name>
    <name type="common">Ugandan red Colobus</name>
    <dbReference type="NCBI Taxonomy" id="591936"/>
    <lineage>
        <taxon>Eukaryota</taxon>
        <taxon>Metazoa</taxon>
        <taxon>Chordata</taxon>
        <taxon>Craniata</taxon>
        <taxon>Vertebrata</taxon>
        <taxon>Euteleostomi</taxon>
        <taxon>Mammalia</taxon>
        <taxon>Eutheria</taxon>
        <taxon>Euarchontoglires</taxon>
        <taxon>Primates</taxon>
        <taxon>Haplorrhini</taxon>
        <taxon>Catarrhini</taxon>
        <taxon>Cercopithecidae</taxon>
        <taxon>Colobinae</taxon>
        <taxon>Piliocolobus</taxon>
    </lineage>
</organism>
<dbReference type="InterPro" id="IPR001412">
    <property type="entry name" value="aa-tRNA-synth_I_CS"/>
</dbReference>
<keyword evidence="13" id="KW-1185">Reference proteome</keyword>
<reference evidence="12" key="2">
    <citation type="submission" date="2025-09" db="UniProtKB">
        <authorList>
            <consortium name="Ensembl"/>
        </authorList>
    </citation>
    <scope>IDENTIFICATION</scope>
</reference>
<dbReference type="InterPro" id="IPR002300">
    <property type="entry name" value="aa-tRNA-synth_Ia"/>
</dbReference>
<sequence length="752" mass="89254">MTDIVTTFENISENLNIVEEEKKVLEYWKQIDAFKLSNKLAKDRKPYVFYDGPPFATGLPHYGHLLAGIIKDCVTRYNYQCNYFVERRFGWDCHGLPVEYEIEKNNSLNKKEDILKMGIDIYNEKCRSIVLKYSKEWIYTVERIGRWVDFENDYKTMDTNFMESVWWVFAQLYKKKKIYQSLKVMPYSCKCNTPISNFELNLNYKDTSDPSIYYKCITFNKNTNTTESTTNNSQQNEILAWTTTPWTLPSNMALCVNENFIYLRLKNKKQNRIIIVAECRLEWVMKEIKINVEDLILLNRFKGIYLKDIKYEPLFNNFYKKYNLEERAYKIMVDDFVTDDAGTGIVHCAPCYGEDDFRVCQKNKIFDQENMTLIDTLDANGYFTNDIDELKNMYIKDADVEIKKILKNNNRLLSNNSMVHSYPFCWRSDTPLIYRAIPAWFVKVSDIADKLIKNNSVTYWVPAHVKEKKFHNWLKDAKDWCISRNRYWGTPLPIWCDDKMETCICIESIKQLEELSGVKNISDLHRHYIDKIEIDNPKGKNFPKLKRINEVFDCWFESGSMPFAKIHYPFTTNEEEFQKIFPAQFIAEGLDQTRGWFYTLLVISTLLFDKAPFENLICNGLVLASDGKKMSKRLKNYPDPVDILNKYGADSLRLYLINSVAVRAENLKFQEKGVNEIVKTFILPYYHSFRFFVQEVNRYETNNKKKFVFNKQYLYDNKNIMDSWIFSYIQNLISQVHSEMKVYKLYNVLPNF</sequence>
<dbReference type="PANTHER" id="PTHR42780:SF1">
    <property type="entry name" value="ISOLEUCINE--TRNA LIGASE, CYTOPLASMIC"/>
    <property type="match status" value="1"/>
</dbReference>
<dbReference type="GO" id="GO:0005524">
    <property type="term" value="F:ATP binding"/>
    <property type="evidence" value="ECO:0007669"/>
    <property type="project" value="UniProtKB-KW"/>
</dbReference>
<dbReference type="Proteomes" id="UP000694416">
    <property type="component" value="Unplaced"/>
</dbReference>
<dbReference type="GO" id="GO:0006428">
    <property type="term" value="P:isoleucyl-tRNA aminoacylation"/>
    <property type="evidence" value="ECO:0007669"/>
    <property type="project" value="InterPro"/>
</dbReference>
<feature type="domain" description="Aminoacyl-tRNA synthetase class Ia" evidence="11">
    <location>
        <begin position="24"/>
        <end position="667"/>
    </location>
</feature>
<dbReference type="EC" id="6.1.1.5" evidence="2"/>
<dbReference type="NCBIfam" id="TIGR00392">
    <property type="entry name" value="ileS"/>
    <property type="match status" value="1"/>
</dbReference>
<dbReference type="Gene3D" id="1.10.730.10">
    <property type="entry name" value="Isoleucyl-tRNA Synthetase, Domain 1"/>
    <property type="match status" value="1"/>
</dbReference>
<keyword evidence="4 10" id="KW-0547">Nucleotide-binding</keyword>
<dbReference type="FunFam" id="3.40.50.620:FF:000023">
    <property type="entry name" value="Isoleucyl-tRNA synthetase,cytoplasmic"/>
    <property type="match status" value="1"/>
</dbReference>
<dbReference type="SUPFAM" id="SSF50677">
    <property type="entry name" value="ValRS/IleRS/LeuRS editing domain"/>
    <property type="match status" value="1"/>
</dbReference>
<evidence type="ECO:0000259" key="11">
    <source>
        <dbReference type="Pfam" id="PF00133"/>
    </source>
</evidence>
<dbReference type="CDD" id="cd00818">
    <property type="entry name" value="IleRS_core"/>
    <property type="match status" value="1"/>
</dbReference>
<evidence type="ECO:0000256" key="4">
    <source>
        <dbReference type="ARBA" id="ARBA00022741"/>
    </source>
</evidence>
<dbReference type="PROSITE" id="PS00178">
    <property type="entry name" value="AA_TRNA_LIGASE_I"/>
    <property type="match status" value="1"/>
</dbReference>
<dbReference type="SUPFAM" id="SSF52374">
    <property type="entry name" value="Nucleotidylyl transferase"/>
    <property type="match status" value="1"/>
</dbReference>
<reference evidence="12" key="1">
    <citation type="submission" date="2025-08" db="UniProtKB">
        <authorList>
            <consortium name="Ensembl"/>
        </authorList>
    </citation>
    <scope>IDENTIFICATION</scope>
</reference>
<evidence type="ECO:0000256" key="10">
    <source>
        <dbReference type="RuleBase" id="RU363035"/>
    </source>
</evidence>
<protein>
    <recommendedName>
        <fullName evidence="2">isoleucine--tRNA ligase</fullName>
        <ecNumber evidence="2">6.1.1.5</ecNumber>
    </recommendedName>
    <alternativeName>
        <fullName evidence="8">Isoleucyl-tRNA synthetase</fullName>
    </alternativeName>
</protein>
<dbReference type="Ensembl" id="ENSPTET00000014239.1">
    <property type="protein sequence ID" value="ENSPTEP00000009372.1"/>
    <property type="gene ID" value="ENSPTEG00000010632.1"/>
</dbReference>
<evidence type="ECO:0000313" key="12">
    <source>
        <dbReference type="Ensembl" id="ENSPTEP00000009372.1"/>
    </source>
</evidence>
<dbReference type="GO" id="GO:0002161">
    <property type="term" value="F:aminoacyl-tRNA deacylase activity"/>
    <property type="evidence" value="ECO:0007669"/>
    <property type="project" value="InterPro"/>
</dbReference>
<accession>A0A8C9H111</accession>
<keyword evidence="5 10" id="KW-0067">ATP-binding</keyword>
<dbReference type="FunFam" id="3.40.50.620:FF:000320">
    <property type="entry name" value="Isoleucine--tRNA ligase, cytoplasmic"/>
    <property type="match status" value="1"/>
</dbReference>
<evidence type="ECO:0000256" key="9">
    <source>
        <dbReference type="ARBA" id="ARBA00048359"/>
    </source>
</evidence>
<keyword evidence="6 10" id="KW-0648">Protein biosynthesis</keyword>
<evidence type="ECO:0000256" key="1">
    <source>
        <dbReference type="ARBA" id="ARBA00005594"/>
    </source>
</evidence>
<dbReference type="InterPro" id="IPR002301">
    <property type="entry name" value="Ile-tRNA-ligase"/>
</dbReference>
<proteinExistence type="inferred from homology"/>
<evidence type="ECO:0000256" key="5">
    <source>
        <dbReference type="ARBA" id="ARBA00022840"/>
    </source>
</evidence>
<evidence type="ECO:0000256" key="6">
    <source>
        <dbReference type="ARBA" id="ARBA00022917"/>
    </source>
</evidence>
<evidence type="ECO:0000256" key="3">
    <source>
        <dbReference type="ARBA" id="ARBA00022598"/>
    </source>
</evidence>
<dbReference type="GO" id="GO:0004822">
    <property type="term" value="F:isoleucine-tRNA ligase activity"/>
    <property type="evidence" value="ECO:0007669"/>
    <property type="project" value="UniProtKB-EC"/>
</dbReference>
<comment type="catalytic activity">
    <reaction evidence="9">
        <text>tRNA(Ile) + L-isoleucine + ATP = L-isoleucyl-tRNA(Ile) + AMP + diphosphate</text>
        <dbReference type="Rhea" id="RHEA:11060"/>
        <dbReference type="Rhea" id="RHEA-COMP:9666"/>
        <dbReference type="Rhea" id="RHEA-COMP:9695"/>
        <dbReference type="ChEBI" id="CHEBI:30616"/>
        <dbReference type="ChEBI" id="CHEBI:33019"/>
        <dbReference type="ChEBI" id="CHEBI:58045"/>
        <dbReference type="ChEBI" id="CHEBI:78442"/>
        <dbReference type="ChEBI" id="CHEBI:78528"/>
        <dbReference type="ChEBI" id="CHEBI:456215"/>
        <dbReference type="EC" id="6.1.1.5"/>
    </reaction>
</comment>
<keyword evidence="3 10" id="KW-0436">Ligase</keyword>
<dbReference type="InterPro" id="IPR023586">
    <property type="entry name" value="Ile-tRNA-ligase_type2"/>
</dbReference>
<evidence type="ECO:0000256" key="2">
    <source>
        <dbReference type="ARBA" id="ARBA00013165"/>
    </source>
</evidence>
<dbReference type="Gene3D" id="3.40.50.620">
    <property type="entry name" value="HUPs"/>
    <property type="match status" value="2"/>
</dbReference>
<dbReference type="InterPro" id="IPR014729">
    <property type="entry name" value="Rossmann-like_a/b/a_fold"/>
</dbReference>
<name>A0A8C9H111_9PRIM</name>
<keyword evidence="7 10" id="KW-0030">Aminoacyl-tRNA synthetase</keyword>
<comment type="similarity">
    <text evidence="1 10">Belongs to the class-I aminoacyl-tRNA synthetase family.</text>
</comment>
<evidence type="ECO:0000256" key="8">
    <source>
        <dbReference type="ARBA" id="ARBA00032665"/>
    </source>
</evidence>
<dbReference type="InterPro" id="IPR009008">
    <property type="entry name" value="Val/Leu/Ile-tRNA-synth_edit"/>
</dbReference>